<reference evidence="2" key="1">
    <citation type="journal article" date="2017" name="Nat. Ecol. Evol.">
        <title>Genome expansion and lineage-specific genetic innovations in the forest pathogenic fungi Armillaria.</title>
        <authorList>
            <person name="Sipos G."/>
            <person name="Prasanna A.N."/>
            <person name="Walter M.C."/>
            <person name="O'Connor E."/>
            <person name="Balint B."/>
            <person name="Krizsan K."/>
            <person name="Kiss B."/>
            <person name="Hess J."/>
            <person name="Varga T."/>
            <person name="Slot J."/>
            <person name="Riley R."/>
            <person name="Boka B."/>
            <person name="Rigling D."/>
            <person name="Barry K."/>
            <person name="Lee J."/>
            <person name="Mihaltcheva S."/>
            <person name="LaButti K."/>
            <person name="Lipzen A."/>
            <person name="Waldron R."/>
            <person name="Moloney N.M."/>
            <person name="Sperisen C."/>
            <person name="Kredics L."/>
            <person name="Vagvoelgyi C."/>
            <person name="Patrignani A."/>
            <person name="Fitzpatrick D."/>
            <person name="Nagy I."/>
            <person name="Doyle S."/>
            <person name="Anderson J.B."/>
            <person name="Grigoriev I.V."/>
            <person name="Gueldener U."/>
            <person name="Muensterkoetter M."/>
            <person name="Nagy L.G."/>
        </authorList>
    </citation>
    <scope>NUCLEOTIDE SEQUENCE [LARGE SCALE GENOMIC DNA]</scope>
    <source>
        <strain evidence="2">28-4</strain>
    </source>
</reference>
<accession>A0A2H3CA18</accession>
<dbReference type="EMBL" id="KZ293415">
    <property type="protein sequence ID" value="PBK78164.1"/>
    <property type="molecule type" value="Genomic_DNA"/>
</dbReference>
<organism evidence="1 2">
    <name type="scientific">Armillaria solidipes</name>
    <dbReference type="NCBI Taxonomy" id="1076256"/>
    <lineage>
        <taxon>Eukaryota</taxon>
        <taxon>Fungi</taxon>
        <taxon>Dikarya</taxon>
        <taxon>Basidiomycota</taxon>
        <taxon>Agaricomycotina</taxon>
        <taxon>Agaricomycetes</taxon>
        <taxon>Agaricomycetidae</taxon>
        <taxon>Agaricales</taxon>
        <taxon>Marasmiineae</taxon>
        <taxon>Physalacriaceae</taxon>
        <taxon>Armillaria</taxon>
    </lineage>
</organism>
<gene>
    <name evidence="1" type="ORF">ARMSODRAFT_947031</name>
</gene>
<proteinExistence type="predicted"/>
<evidence type="ECO:0000313" key="2">
    <source>
        <dbReference type="Proteomes" id="UP000218334"/>
    </source>
</evidence>
<evidence type="ECO:0000313" key="1">
    <source>
        <dbReference type="EMBL" id="PBK78164.1"/>
    </source>
</evidence>
<name>A0A2H3CA18_9AGAR</name>
<keyword evidence="2" id="KW-1185">Reference proteome</keyword>
<sequence>MGIDVENNTEDSLPELEQINAIEKVANDSIAMDIALLGALHEPSVLVKMSEHTDNLHRWIETNGSHVGHVVDALMKHYKSLKISPNSRIADLLFEASAIKNKLEEKVEREKSSQQNLLQKRAAAVIRTALEPVLMDFRAREENLLQERNERFSQSLRECMVLSIGTSAMGDGDNTSGHGDEDNGS</sequence>
<dbReference type="Proteomes" id="UP000218334">
    <property type="component" value="Unassembled WGS sequence"/>
</dbReference>
<protein>
    <submittedName>
        <fullName evidence="1">Uncharacterized protein</fullName>
    </submittedName>
</protein>
<dbReference type="AlphaFoldDB" id="A0A2H3CA18"/>